<evidence type="ECO:0000259" key="2">
    <source>
        <dbReference type="Pfam" id="PF13883"/>
    </source>
</evidence>
<proteinExistence type="predicted"/>
<evidence type="ECO:0000313" key="3">
    <source>
        <dbReference type="EMBL" id="KAB8337229.1"/>
    </source>
</evidence>
<dbReference type="Proteomes" id="UP000327013">
    <property type="component" value="Unassembled WGS sequence"/>
</dbReference>
<reference evidence="3 4" key="1">
    <citation type="submission" date="2019-06" db="EMBL/GenBank/DDBJ databases">
        <title>A chromosomal-level reference genome of Carpinus fangiana (Coryloideae, Betulaceae).</title>
        <authorList>
            <person name="Yang X."/>
            <person name="Wang Z."/>
            <person name="Zhang L."/>
            <person name="Hao G."/>
            <person name="Liu J."/>
            <person name="Yang Y."/>
        </authorList>
    </citation>
    <scope>NUCLEOTIDE SEQUENCE [LARGE SCALE GENOMIC DNA]</scope>
    <source>
        <strain evidence="3">Cfa_2016G</strain>
        <tissue evidence="3">Leaf</tissue>
    </source>
</reference>
<name>A0A5N6KQ64_9ROSI</name>
<sequence length="193" mass="21119">MRLLNALILSLSFGLVQCSILLPRDDPLQQLSLSSDADSYKIPSVHESAIMARRILRLESIGTTSTVFPHDTSNLHGAPAGIEGQPIGLMEYFADCETSTGNPTLLAVAIATSFKNVAAGSNITLSVRYHAPKSARMTPAALPRFSLMGHLEDIRDVDVEKGDITKCYRTYHPDAFWTPERILAGFPWMCGRT</sequence>
<dbReference type="SUPFAM" id="SSF50475">
    <property type="entry name" value="FMN-binding split barrel"/>
    <property type="match status" value="1"/>
</dbReference>
<dbReference type="AlphaFoldDB" id="A0A5N6KQ64"/>
<keyword evidence="4" id="KW-1185">Reference proteome</keyword>
<gene>
    <name evidence="3" type="ORF">FH972_021531</name>
</gene>
<keyword evidence="1" id="KW-0732">Signal</keyword>
<feature type="signal peptide" evidence="1">
    <location>
        <begin position="1"/>
        <end position="18"/>
    </location>
</feature>
<feature type="chain" id="PRO_5024462838" description="CREG-like beta-barrel domain-containing protein" evidence="1">
    <location>
        <begin position="19"/>
        <end position="193"/>
    </location>
</feature>
<feature type="domain" description="CREG-like beta-barrel" evidence="2">
    <location>
        <begin position="43"/>
        <end position="179"/>
    </location>
</feature>
<evidence type="ECO:0000256" key="1">
    <source>
        <dbReference type="SAM" id="SignalP"/>
    </source>
</evidence>
<dbReference type="PANTHER" id="PTHR37273">
    <property type="entry name" value="CHROMOSOME 8, WHOLE GENOME SHOTGUN SEQUENCE"/>
    <property type="match status" value="1"/>
</dbReference>
<dbReference type="PANTHER" id="PTHR37273:SF1">
    <property type="entry name" value="ADL397C-AP"/>
    <property type="match status" value="1"/>
</dbReference>
<dbReference type="OrthoDB" id="2138282at2759"/>
<dbReference type="InterPro" id="IPR012349">
    <property type="entry name" value="Split_barrel_FMN-bd"/>
</dbReference>
<accession>A0A5N6KQ64</accession>
<dbReference type="Pfam" id="PF13883">
    <property type="entry name" value="CREG_beta-barrel"/>
    <property type="match status" value="1"/>
</dbReference>
<dbReference type="InterPro" id="IPR055343">
    <property type="entry name" value="CREG_beta-barrel"/>
</dbReference>
<evidence type="ECO:0000313" key="4">
    <source>
        <dbReference type="Proteomes" id="UP000327013"/>
    </source>
</evidence>
<dbReference type="Gene3D" id="2.30.110.10">
    <property type="entry name" value="Electron Transport, Fmn-binding Protein, Chain A"/>
    <property type="match status" value="1"/>
</dbReference>
<organism evidence="3 4">
    <name type="scientific">Carpinus fangiana</name>
    <dbReference type="NCBI Taxonomy" id="176857"/>
    <lineage>
        <taxon>Eukaryota</taxon>
        <taxon>Viridiplantae</taxon>
        <taxon>Streptophyta</taxon>
        <taxon>Embryophyta</taxon>
        <taxon>Tracheophyta</taxon>
        <taxon>Spermatophyta</taxon>
        <taxon>Magnoliopsida</taxon>
        <taxon>eudicotyledons</taxon>
        <taxon>Gunneridae</taxon>
        <taxon>Pentapetalae</taxon>
        <taxon>rosids</taxon>
        <taxon>fabids</taxon>
        <taxon>Fagales</taxon>
        <taxon>Betulaceae</taxon>
        <taxon>Carpinus</taxon>
    </lineage>
</organism>
<protein>
    <recommendedName>
        <fullName evidence="2">CREG-like beta-barrel domain-containing protein</fullName>
    </recommendedName>
</protein>
<dbReference type="EMBL" id="VIBQ01000009">
    <property type="protein sequence ID" value="KAB8337229.1"/>
    <property type="molecule type" value="Genomic_DNA"/>
</dbReference>
<comment type="caution">
    <text evidence="3">The sequence shown here is derived from an EMBL/GenBank/DDBJ whole genome shotgun (WGS) entry which is preliminary data.</text>
</comment>